<evidence type="ECO:0000259" key="1">
    <source>
        <dbReference type="Pfam" id="PF13986"/>
    </source>
</evidence>
<reference evidence="2" key="1">
    <citation type="submission" date="2024-06" db="EMBL/GenBank/DDBJ databases">
        <authorList>
            <person name="Coelho C."/>
            <person name="Bento M."/>
            <person name="Garcia E."/>
            <person name="Camelo A."/>
            <person name="Brandao I."/>
            <person name="Espirito Santo C."/>
            <person name="Trovao J."/>
            <person name="Verissimo A."/>
            <person name="Costa J."/>
            <person name="Tiago I."/>
        </authorList>
    </citation>
    <scope>NUCLEOTIDE SEQUENCE</scope>
    <source>
        <strain evidence="2">KWT182</strain>
    </source>
</reference>
<evidence type="ECO:0000313" key="2">
    <source>
        <dbReference type="EMBL" id="XBS71120.1"/>
    </source>
</evidence>
<proteinExistence type="predicted"/>
<feature type="domain" description="DUF4224" evidence="1">
    <location>
        <begin position="12"/>
        <end position="52"/>
    </location>
</feature>
<sequence>MSNDSVNDIICDADIEALTGYRIPSKQCEALREAGIFFLIRRDGRPRTTWQHFNDPLAFRNKVTGESNIEPNFGALD</sequence>
<accession>A0AAU7QCZ8</accession>
<dbReference type="EMBL" id="CP157947">
    <property type="protein sequence ID" value="XBS71120.1"/>
    <property type="molecule type" value="Genomic_DNA"/>
</dbReference>
<gene>
    <name evidence="2" type="ORF">ABK905_09195</name>
</gene>
<organism evidence="2">
    <name type="scientific">Acerihabitans sp. KWT182</name>
    <dbReference type="NCBI Taxonomy" id="3157919"/>
    <lineage>
        <taxon>Bacteria</taxon>
        <taxon>Pseudomonadati</taxon>
        <taxon>Pseudomonadota</taxon>
        <taxon>Gammaproteobacteria</taxon>
        <taxon>Enterobacterales</taxon>
        <taxon>Pectobacteriaceae</taxon>
        <taxon>Acerihabitans</taxon>
    </lineage>
</organism>
<dbReference type="Pfam" id="PF13986">
    <property type="entry name" value="DUF4224"/>
    <property type="match status" value="1"/>
</dbReference>
<dbReference type="InterPro" id="IPR025319">
    <property type="entry name" value="DUF4224"/>
</dbReference>
<dbReference type="AlphaFoldDB" id="A0AAU7QCZ8"/>
<protein>
    <submittedName>
        <fullName evidence="2">DUF4224 domain-containing protein</fullName>
    </submittedName>
</protein>
<name>A0AAU7QCZ8_9GAMM</name>